<evidence type="ECO:0000313" key="3">
    <source>
        <dbReference type="Proteomes" id="UP001221686"/>
    </source>
</evidence>
<organism evidence="2 3">
    <name type="scientific">Nannocystis bainbridge</name>
    <dbReference type="NCBI Taxonomy" id="2995303"/>
    <lineage>
        <taxon>Bacteria</taxon>
        <taxon>Pseudomonadati</taxon>
        <taxon>Myxococcota</taxon>
        <taxon>Polyangia</taxon>
        <taxon>Nannocystales</taxon>
        <taxon>Nannocystaceae</taxon>
        <taxon>Nannocystis</taxon>
    </lineage>
</organism>
<dbReference type="PROSITE" id="PS51257">
    <property type="entry name" value="PROKAR_LIPOPROTEIN"/>
    <property type="match status" value="1"/>
</dbReference>
<dbReference type="RefSeq" id="WP_272091274.1">
    <property type="nucleotide sequence ID" value="NZ_JAQNDL010000004.1"/>
</dbReference>
<reference evidence="2 3" key="1">
    <citation type="submission" date="2022-11" db="EMBL/GenBank/DDBJ databases">
        <title>Minimal conservation of predation-associated metabolite biosynthetic gene clusters underscores biosynthetic potential of Myxococcota including descriptions for ten novel species: Archangium lansinium sp. nov., Myxococcus landrumus sp. nov., Nannocystis bai.</title>
        <authorList>
            <person name="Ahearne A."/>
            <person name="Stevens C."/>
            <person name="Dowd S."/>
        </authorList>
    </citation>
    <scope>NUCLEOTIDE SEQUENCE [LARGE SCALE GENOMIC DNA]</scope>
    <source>
        <strain evidence="2 3">BB15-2</strain>
    </source>
</reference>
<accession>A0ABT5EBG8</accession>
<comment type="caution">
    <text evidence="2">The sequence shown here is derived from an EMBL/GenBank/DDBJ whole genome shotgun (WGS) entry which is preliminary data.</text>
</comment>
<evidence type="ECO:0000256" key="1">
    <source>
        <dbReference type="SAM" id="MobiDB-lite"/>
    </source>
</evidence>
<evidence type="ECO:0000313" key="2">
    <source>
        <dbReference type="EMBL" id="MDC0722735.1"/>
    </source>
</evidence>
<evidence type="ECO:0008006" key="4">
    <source>
        <dbReference type="Google" id="ProtNLM"/>
    </source>
</evidence>
<protein>
    <recommendedName>
        <fullName evidence="4">Lipoprotein</fullName>
    </recommendedName>
</protein>
<feature type="region of interest" description="Disordered" evidence="1">
    <location>
        <begin position="18"/>
        <end position="68"/>
    </location>
</feature>
<dbReference type="Proteomes" id="UP001221686">
    <property type="component" value="Unassembled WGS sequence"/>
</dbReference>
<feature type="compositionally biased region" description="Low complexity" evidence="1">
    <location>
        <begin position="24"/>
        <end position="68"/>
    </location>
</feature>
<gene>
    <name evidence="2" type="ORF">POL25_37950</name>
</gene>
<dbReference type="EMBL" id="JAQNDL010000004">
    <property type="protein sequence ID" value="MDC0722735.1"/>
    <property type="molecule type" value="Genomic_DNA"/>
</dbReference>
<sequence length="225" mass="22750">MRRSWFVGVFVAIGCTGGSGSSGGSEATGADTTSTSEATTGSGTSAEPTTEAPTSATGETTSVSSTTEAPAEYCHGFDRDAPAPFFELTVKGGAPLADGVTWPLECGGQGLWMFGLYPSLGGFEPGGDYTLVKVVVDVAGLNIGPSGYFYLREDEAYYIGCEELDGGVPGVVPAFPPDELAELSAVDGLPAQVHVEVETPDGPLAVDATVMLAAPPDVVALGCGL</sequence>
<keyword evidence="3" id="KW-1185">Reference proteome</keyword>
<proteinExistence type="predicted"/>
<name>A0ABT5EBG8_9BACT</name>